<dbReference type="SUPFAM" id="SSF56672">
    <property type="entry name" value="DNA/RNA polymerases"/>
    <property type="match status" value="1"/>
</dbReference>
<dbReference type="PROSITE" id="PS00141">
    <property type="entry name" value="ASP_PROTEASE"/>
    <property type="match status" value="1"/>
</dbReference>
<comment type="similarity">
    <text evidence="1">Belongs to the beta type-B retroviral polymerase family. HERV class-II K(HML-2) pol subfamily.</text>
</comment>
<dbReference type="PROSITE" id="PS50175">
    <property type="entry name" value="ASP_PROT_RETROV"/>
    <property type="match status" value="1"/>
</dbReference>
<dbReference type="AlphaFoldDB" id="A0A8C5MBC8"/>
<dbReference type="Pfam" id="PF00078">
    <property type="entry name" value="RVT_1"/>
    <property type="match status" value="1"/>
</dbReference>
<dbReference type="EC" id="3.1.26.4" evidence="2"/>
<dbReference type="Proteomes" id="UP000694569">
    <property type="component" value="Unplaced"/>
</dbReference>
<evidence type="ECO:0000313" key="6">
    <source>
        <dbReference type="Proteomes" id="UP000694569"/>
    </source>
</evidence>
<dbReference type="Gene3D" id="2.40.70.10">
    <property type="entry name" value="Acid Proteases"/>
    <property type="match status" value="1"/>
</dbReference>
<reference evidence="5" key="2">
    <citation type="submission" date="2025-09" db="UniProtKB">
        <authorList>
            <consortium name="Ensembl"/>
        </authorList>
    </citation>
    <scope>IDENTIFICATION</scope>
</reference>
<dbReference type="PANTHER" id="PTHR33064:SF29">
    <property type="entry name" value="PEPTIDASE A2 DOMAIN-CONTAINING PROTEIN-RELATED"/>
    <property type="match status" value="1"/>
</dbReference>
<dbReference type="OrthoDB" id="6513643at2759"/>
<evidence type="ECO:0000256" key="3">
    <source>
        <dbReference type="ARBA" id="ARBA00022801"/>
    </source>
</evidence>
<dbReference type="InterPro" id="IPR021109">
    <property type="entry name" value="Peptidase_aspartic_dom_sf"/>
</dbReference>
<dbReference type="Gene3D" id="3.10.10.10">
    <property type="entry name" value="HIV Type 1 Reverse Transcriptase, subunit A, domain 1"/>
    <property type="match status" value="1"/>
</dbReference>
<dbReference type="InterPro" id="IPR043502">
    <property type="entry name" value="DNA/RNA_pol_sf"/>
</dbReference>
<name>A0A8C5MBC8_9ANUR</name>
<dbReference type="InterPro" id="IPR043128">
    <property type="entry name" value="Rev_trsase/Diguanyl_cyclase"/>
</dbReference>
<dbReference type="GO" id="GO:0006508">
    <property type="term" value="P:proteolysis"/>
    <property type="evidence" value="ECO:0007669"/>
    <property type="project" value="InterPro"/>
</dbReference>
<reference evidence="5" key="1">
    <citation type="submission" date="2025-08" db="UniProtKB">
        <authorList>
            <consortium name="Ensembl"/>
        </authorList>
    </citation>
    <scope>IDENTIFICATION</scope>
</reference>
<dbReference type="SUPFAM" id="SSF50630">
    <property type="entry name" value="Acid proteases"/>
    <property type="match status" value="1"/>
</dbReference>
<accession>A0A8C5MBC8</accession>
<feature type="domain" description="Peptidase A2" evidence="4">
    <location>
        <begin position="11"/>
        <end position="82"/>
    </location>
</feature>
<organism evidence="5 6">
    <name type="scientific">Leptobrachium leishanense</name>
    <name type="common">Leishan spiny toad</name>
    <dbReference type="NCBI Taxonomy" id="445787"/>
    <lineage>
        <taxon>Eukaryota</taxon>
        <taxon>Metazoa</taxon>
        <taxon>Chordata</taxon>
        <taxon>Craniata</taxon>
        <taxon>Vertebrata</taxon>
        <taxon>Euteleostomi</taxon>
        <taxon>Amphibia</taxon>
        <taxon>Batrachia</taxon>
        <taxon>Anura</taxon>
        <taxon>Pelobatoidea</taxon>
        <taxon>Megophryidae</taxon>
        <taxon>Leptobrachium</taxon>
    </lineage>
</organism>
<dbReference type="PANTHER" id="PTHR33064">
    <property type="entry name" value="POL PROTEIN"/>
    <property type="match status" value="1"/>
</dbReference>
<dbReference type="InterPro" id="IPR001969">
    <property type="entry name" value="Aspartic_peptidase_AS"/>
</dbReference>
<sequence length="323" mass="35561">MVRFNIGGKDVEFMIDTGAEHSVVTQPMAPLSGRSLTIVGASGQPMTRPVLAPRNCTLGGHQVHHSFLYVPECPVQLMGRDLLMKLQAQITFHPDIGASLLFHAPLTAFPPQKASVTGILALIMPREEEWRTLTEETGVTPLPPQLHAPGVWAEDNPPGMARNIPPVLVELKSGANPVSIRQYHIPQKAKANIQTHLARLLEHGILKFCVSAWNTPLLPVQKAGTQEYRPVQDLRAVNNAVVSVHPVVPNPYNLLALIPASTTHYTVLDLKDAFFCIHLASESQALFAFQWEDARTGRKRQLTWTRQPQGFKNSPTLFSTALA</sequence>
<dbReference type="InterPro" id="IPR051320">
    <property type="entry name" value="Viral_Replic_Matur_Polypro"/>
</dbReference>
<keyword evidence="3" id="KW-0378">Hydrolase</keyword>
<keyword evidence="6" id="KW-1185">Reference proteome</keyword>
<dbReference type="InterPro" id="IPR018061">
    <property type="entry name" value="Retropepsins"/>
</dbReference>
<evidence type="ECO:0000256" key="1">
    <source>
        <dbReference type="ARBA" id="ARBA00010879"/>
    </source>
</evidence>
<dbReference type="GeneTree" id="ENSGT00940000163417"/>
<protein>
    <recommendedName>
        <fullName evidence="2">ribonuclease H</fullName>
        <ecNumber evidence="2">3.1.26.4</ecNumber>
    </recommendedName>
</protein>
<dbReference type="InterPro" id="IPR000477">
    <property type="entry name" value="RT_dom"/>
</dbReference>
<proteinExistence type="inferred from homology"/>
<dbReference type="Ensembl" id="ENSLLET00000012021.1">
    <property type="protein sequence ID" value="ENSLLEP00000011556.1"/>
    <property type="gene ID" value="ENSLLEG00000007374.1"/>
</dbReference>
<evidence type="ECO:0000313" key="5">
    <source>
        <dbReference type="Ensembl" id="ENSLLEP00000011556.1"/>
    </source>
</evidence>
<dbReference type="GO" id="GO:0004523">
    <property type="term" value="F:RNA-DNA hybrid ribonuclease activity"/>
    <property type="evidence" value="ECO:0007669"/>
    <property type="project" value="UniProtKB-EC"/>
</dbReference>
<evidence type="ECO:0000256" key="2">
    <source>
        <dbReference type="ARBA" id="ARBA00012180"/>
    </source>
</evidence>
<dbReference type="Pfam" id="PF00077">
    <property type="entry name" value="RVP"/>
    <property type="match status" value="1"/>
</dbReference>
<dbReference type="Gene3D" id="3.30.70.270">
    <property type="match status" value="1"/>
</dbReference>
<dbReference type="GO" id="GO:0004190">
    <property type="term" value="F:aspartic-type endopeptidase activity"/>
    <property type="evidence" value="ECO:0007669"/>
    <property type="project" value="InterPro"/>
</dbReference>
<evidence type="ECO:0000259" key="4">
    <source>
        <dbReference type="PROSITE" id="PS50175"/>
    </source>
</evidence>
<dbReference type="InterPro" id="IPR001995">
    <property type="entry name" value="Peptidase_A2_cat"/>
</dbReference>